<keyword evidence="4" id="KW-1185">Reference proteome</keyword>
<feature type="signal peptide" evidence="1">
    <location>
        <begin position="1"/>
        <end position="23"/>
    </location>
</feature>
<evidence type="ECO:0000256" key="1">
    <source>
        <dbReference type="SAM" id="SignalP"/>
    </source>
</evidence>
<proteinExistence type="predicted"/>
<dbReference type="InterPro" id="IPR004302">
    <property type="entry name" value="Cellulose/chitin-bd_N"/>
</dbReference>
<dbReference type="AlphaFoldDB" id="A0A8J2NMR8"/>
<dbReference type="EMBL" id="CAJVCH010031597">
    <property type="protein sequence ID" value="CAG7710000.1"/>
    <property type="molecule type" value="Genomic_DNA"/>
</dbReference>
<comment type="caution">
    <text evidence="3">The sequence shown here is derived from an EMBL/GenBank/DDBJ whole genome shotgun (WGS) entry which is preliminary data.</text>
</comment>
<sequence length="219" mass="24082">MNKFVLGAVLLMVSLAGDRLVDGHGMLWDPAGRQSLWRFEEFKKYDPEPNFTDNQLFCGGFQHQWETQGGKCGICGDPFNEPSPRAHEGGGLYGKGIIAKTYKSGSKVNITINLTAAHLGYFELKLCPHNNPLVPATQECLDQYPLQLVDGSGSRFVPPNRAAHYVLHVQLPQGVTCQQCVLQWHYNTGNSWGTDPDGSSGMGRGAQEVFRSCADIQIV</sequence>
<feature type="chain" id="PRO_5035294214" description="Chitin-binding type-4 domain-containing protein" evidence="1">
    <location>
        <begin position="24"/>
        <end position="219"/>
    </location>
</feature>
<gene>
    <name evidence="3" type="ORF">AFUS01_LOCUS4978</name>
</gene>
<dbReference type="Pfam" id="PF03067">
    <property type="entry name" value="LPMO_10"/>
    <property type="match status" value="1"/>
</dbReference>
<keyword evidence="1" id="KW-0732">Signal</keyword>
<dbReference type="OrthoDB" id="64893at2759"/>
<evidence type="ECO:0000313" key="4">
    <source>
        <dbReference type="Proteomes" id="UP000708208"/>
    </source>
</evidence>
<dbReference type="PANTHER" id="PTHR21113:SF4">
    <property type="entry name" value="CHITIN-BINDING TYPE-4 DOMAIN-CONTAINING PROTEIN"/>
    <property type="match status" value="1"/>
</dbReference>
<dbReference type="PANTHER" id="PTHR21113">
    <property type="entry name" value="AGAP001705-PA"/>
    <property type="match status" value="1"/>
</dbReference>
<evidence type="ECO:0000259" key="2">
    <source>
        <dbReference type="Pfam" id="PF03067"/>
    </source>
</evidence>
<organism evidence="3 4">
    <name type="scientific">Allacma fusca</name>
    <dbReference type="NCBI Taxonomy" id="39272"/>
    <lineage>
        <taxon>Eukaryota</taxon>
        <taxon>Metazoa</taxon>
        <taxon>Ecdysozoa</taxon>
        <taxon>Arthropoda</taxon>
        <taxon>Hexapoda</taxon>
        <taxon>Collembola</taxon>
        <taxon>Symphypleona</taxon>
        <taxon>Sminthuridae</taxon>
        <taxon>Allacma</taxon>
    </lineage>
</organism>
<evidence type="ECO:0000313" key="3">
    <source>
        <dbReference type="EMBL" id="CAG7710000.1"/>
    </source>
</evidence>
<dbReference type="Proteomes" id="UP000708208">
    <property type="component" value="Unassembled WGS sequence"/>
</dbReference>
<accession>A0A8J2NMR8</accession>
<feature type="domain" description="Chitin-binding type-4" evidence="2">
    <location>
        <begin position="24"/>
        <end position="216"/>
    </location>
</feature>
<reference evidence="3" key="1">
    <citation type="submission" date="2021-06" db="EMBL/GenBank/DDBJ databases">
        <authorList>
            <person name="Hodson N. C."/>
            <person name="Mongue J. A."/>
            <person name="Jaron S. K."/>
        </authorList>
    </citation>
    <scope>NUCLEOTIDE SEQUENCE</scope>
</reference>
<name>A0A8J2NMR8_9HEXA</name>
<protein>
    <recommendedName>
        <fullName evidence="2">Chitin-binding type-4 domain-containing protein</fullName>
    </recommendedName>
</protein>